<feature type="region of interest" description="Disordered" evidence="1">
    <location>
        <begin position="48"/>
        <end position="82"/>
    </location>
</feature>
<evidence type="ECO:0000313" key="4">
    <source>
        <dbReference type="Proteomes" id="UP000017559"/>
    </source>
</evidence>
<proteinExistence type="predicted"/>
<feature type="region of interest" description="Disordered" evidence="1">
    <location>
        <begin position="544"/>
        <end position="588"/>
    </location>
</feature>
<dbReference type="Pfam" id="PF18803">
    <property type="entry name" value="CxC2"/>
    <property type="match status" value="1"/>
</dbReference>
<dbReference type="AlphaFoldDB" id="V2W617"/>
<keyword evidence="4" id="KW-1185">Reference proteome</keyword>
<evidence type="ECO:0000313" key="3">
    <source>
        <dbReference type="EMBL" id="ESK82238.1"/>
    </source>
</evidence>
<accession>V2W617</accession>
<feature type="domain" description="CxC2-like cysteine cluster KDZ transposase-associated" evidence="2">
    <location>
        <begin position="199"/>
        <end position="257"/>
    </location>
</feature>
<dbReference type="KEGG" id="mrr:Moror_8723"/>
<organism evidence="3 4">
    <name type="scientific">Moniliophthora roreri (strain MCA 2997)</name>
    <name type="common">Cocoa frosty pod rot fungus</name>
    <name type="synonym">Crinipellis roreri</name>
    <dbReference type="NCBI Taxonomy" id="1381753"/>
    <lineage>
        <taxon>Eukaryota</taxon>
        <taxon>Fungi</taxon>
        <taxon>Dikarya</taxon>
        <taxon>Basidiomycota</taxon>
        <taxon>Agaricomycotina</taxon>
        <taxon>Agaricomycetes</taxon>
        <taxon>Agaricomycetidae</taxon>
        <taxon>Agaricales</taxon>
        <taxon>Marasmiineae</taxon>
        <taxon>Marasmiaceae</taxon>
        <taxon>Moniliophthora</taxon>
    </lineage>
</organism>
<reference evidence="3 4" key="1">
    <citation type="journal article" date="2014" name="BMC Genomics">
        <title>Genome and secretome analysis of the hemibiotrophic fungal pathogen, Moniliophthora roreri, which causes frosty pod rot disease of cacao: mechanisms of the biotrophic and necrotrophic phases.</title>
        <authorList>
            <person name="Meinhardt L.W."/>
            <person name="Costa G.G.L."/>
            <person name="Thomazella D.P.T."/>
            <person name="Teixeira P.J.P.L."/>
            <person name="Carazzolle M.F."/>
            <person name="Schuster S.C."/>
            <person name="Carlson J.E."/>
            <person name="Guiltinan M.J."/>
            <person name="Mieczkowski P."/>
            <person name="Farmer A."/>
            <person name="Ramaraj T."/>
            <person name="Crozier J."/>
            <person name="Davis R.E."/>
            <person name="Shao J."/>
            <person name="Melnick R.L."/>
            <person name="Pereira G.A.G."/>
            <person name="Bailey B.A."/>
        </authorList>
    </citation>
    <scope>NUCLEOTIDE SEQUENCE [LARGE SCALE GENOMIC DNA]</scope>
    <source>
        <strain evidence="3 4">MCA 2997</strain>
    </source>
</reference>
<dbReference type="STRING" id="1381753.V2W617"/>
<name>V2W617_MONRO</name>
<dbReference type="Pfam" id="PF18758">
    <property type="entry name" value="KDZ"/>
    <property type="match status" value="1"/>
</dbReference>
<dbReference type="OrthoDB" id="3004525at2759"/>
<dbReference type="EMBL" id="AWSO01002013">
    <property type="protein sequence ID" value="ESK82238.1"/>
    <property type="molecule type" value="Genomic_DNA"/>
</dbReference>
<feature type="compositionally biased region" description="Polar residues" evidence="1">
    <location>
        <begin position="73"/>
        <end position="82"/>
    </location>
</feature>
<protein>
    <recommendedName>
        <fullName evidence="2">CxC2-like cysteine cluster KDZ transposase-associated domain-containing protein</fullName>
    </recommendedName>
</protein>
<evidence type="ECO:0000256" key="1">
    <source>
        <dbReference type="SAM" id="MobiDB-lite"/>
    </source>
</evidence>
<dbReference type="HOGENOM" id="CLU_463864_0_0_1"/>
<gene>
    <name evidence="3" type="ORF">Moror_8723</name>
</gene>
<dbReference type="InterPro" id="IPR041457">
    <property type="entry name" value="CxC2_KDZ-assoc"/>
</dbReference>
<comment type="caution">
    <text evidence="3">The sequence shown here is derived from an EMBL/GenBank/DDBJ whole genome shotgun (WGS) entry which is preliminary data.</text>
</comment>
<sequence length="588" mass="66988">MNSHAGQKRKRNRQLIATNDLLVQRETASTSTGSGCIVIGTITTREVEQQKQALEPQALPPPPLPLQQQQQPGNDTTSTTAYNSIDLDSGVAQDGVGIQETEKEQAKAKCYEDSDAPLLSWMKDYHKEYLAWTFLTEGRGRLYNGQCLLCLTAPANFCCLYCSGLEMLCERCIQFEHSRLPLHRIECWNINHFTCVTPQELGIQVRLGHHSRTFCNNPKTVNDFVVININSIHAITVDFCECTEVEHRNQLLKFESFRIGNNSSLQWSTNGDTSRWLNEPGEDMIHLVWKAHQREAQLSPVEHAHIQESTYLPSGNRPLLLKHIWLYSLILSIDANFKQKAHTRANDYCDPALGPGWGVFVHQEEYMNEVKKHTSQDEISHCVGFSAIWNANHKKSKGLRATGVGAVTCACHELFHPNGIGDLQKGERYINMDSILLMSLVGSSIQWLYVSYDIACQWKVNFFDCMKERPKEWQFPRERNVQFKKTIALDDTLLKKLIRGISNLVVYTRAFSAFMDALKEQHGRELVDWERMVCEWEQAMARGDSGKECPYDLPSSDKKHKQEKKGENAEGMSMSTMLSEALDIEENQ</sequence>
<evidence type="ECO:0000259" key="2">
    <source>
        <dbReference type="Pfam" id="PF18803"/>
    </source>
</evidence>
<dbReference type="InterPro" id="IPR040521">
    <property type="entry name" value="KDZ"/>
</dbReference>
<dbReference type="Proteomes" id="UP000017559">
    <property type="component" value="Unassembled WGS sequence"/>
</dbReference>